<dbReference type="Gene3D" id="1.10.10.10">
    <property type="entry name" value="Winged helix-like DNA-binding domain superfamily/Winged helix DNA-binding domain"/>
    <property type="match status" value="1"/>
</dbReference>
<dbReference type="Pfam" id="PF04967">
    <property type="entry name" value="HTH_10"/>
    <property type="match status" value="1"/>
</dbReference>
<dbReference type="EMBL" id="WUYX01000026">
    <property type="protein sequence ID" value="MXV61836.1"/>
    <property type="molecule type" value="Genomic_DNA"/>
</dbReference>
<gene>
    <name evidence="5" type="ORF">GS429_07100</name>
</gene>
<evidence type="ECO:0000259" key="4">
    <source>
        <dbReference type="Pfam" id="PF15915"/>
    </source>
</evidence>
<organism evidence="5 6">
    <name type="scientific">Natronorubrum halalkaliphilum</name>
    <dbReference type="NCBI Taxonomy" id="2691917"/>
    <lineage>
        <taxon>Archaea</taxon>
        <taxon>Methanobacteriati</taxon>
        <taxon>Methanobacteriota</taxon>
        <taxon>Stenosarchaea group</taxon>
        <taxon>Halobacteria</taxon>
        <taxon>Halobacteriales</taxon>
        <taxon>Natrialbaceae</taxon>
        <taxon>Natronorubrum</taxon>
    </lineage>
</organism>
<dbReference type="AlphaFoldDB" id="A0A6B0VLF4"/>
<dbReference type="InterPro" id="IPR031803">
    <property type="entry name" value="BAT_GAF/HTH-assoc"/>
</dbReference>
<feature type="domain" description="HTH bat-type" evidence="3">
    <location>
        <begin position="173"/>
        <end position="224"/>
    </location>
</feature>
<keyword evidence="6" id="KW-1185">Reference proteome</keyword>
<feature type="domain" description="Bacterioopsin transcriptional activator GAF and HTH associated" evidence="4">
    <location>
        <begin position="10"/>
        <end position="157"/>
    </location>
</feature>
<keyword evidence="2" id="KW-0804">Transcription</keyword>
<comment type="caution">
    <text evidence="5">The sequence shown here is derived from an EMBL/GenBank/DDBJ whole genome shotgun (WGS) entry which is preliminary data.</text>
</comment>
<sequence length="231" mass="25698">MSQGAEVENAAVEVEFEVSDPRYPLVALSAETGCEAELLQLLPRSNGAYTVFQRISGTDPERVLEFTRSYDGFDARLVTSGDESAVVEFRISAEGGFFTICLTDAGAIPTQLASKDGVARIVAEIPATYSASDVISRFEEHYPSMEIIARRQKPTPVPLFQRKELQEAVTRLFTPRQREVLVLAYTNGYYDWPRENTGEELAAELGVTYATFSEHLRKAEQKLLSLIFATE</sequence>
<dbReference type="InterPro" id="IPR007050">
    <property type="entry name" value="HTH_bacterioopsin"/>
</dbReference>
<dbReference type="InterPro" id="IPR013324">
    <property type="entry name" value="RNA_pol_sigma_r3/r4-like"/>
</dbReference>
<accession>A0A6B0VLF4</accession>
<name>A0A6B0VLF4_9EURY</name>
<evidence type="ECO:0000259" key="3">
    <source>
        <dbReference type="Pfam" id="PF04967"/>
    </source>
</evidence>
<dbReference type="Proteomes" id="UP000434101">
    <property type="component" value="Unassembled WGS sequence"/>
</dbReference>
<dbReference type="PANTHER" id="PTHR34236">
    <property type="entry name" value="DIMETHYL SULFOXIDE REDUCTASE TRANSCRIPTIONAL ACTIVATOR"/>
    <property type="match status" value="1"/>
</dbReference>
<dbReference type="Pfam" id="PF15915">
    <property type="entry name" value="BAT"/>
    <property type="match status" value="1"/>
</dbReference>
<dbReference type="InterPro" id="IPR036388">
    <property type="entry name" value="WH-like_DNA-bd_sf"/>
</dbReference>
<keyword evidence="1" id="KW-0805">Transcription regulation</keyword>
<evidence type="ECO:0000313" key="5">
    <source>
        <dbReference type="EMBL" id="MXV61836.1"/>
    </source>
</evidence>
<evidence type="ECO:0000256" key="1">
    <source>
        <dbReference type="ARBA" id="ARBA00023015"/>
    </source>
</evidence>
<proteinExistence type="predicted"/>
<protein>
    <submittedName>
        <fullName evidence="5">Bacterio-opsin activator</fullName>
    </submittedName>
</protein>
<evidence type="ECO:0000256" key="2">
    <source>
        <dbReference type="ARBA" id="ARBA00023163"/>
    </source>
</evidence>
<reference evidence="5 6" key="1">
    <citation type="submission" date="2020-01" db="EMBL/GenBank/DDBJ databases">
        <title>Natronorubrum sp. JWXQ-INN 674 isolated from Inner Mongolia Autonomous Region of China.</title>
        <authorList>
            <person name="Xue Q."/>
        </authorList>
    </citation>
    <scope>NUCLEOTIDE SEQUENCE [LARGE SCALE GENOMIC DNA]</scope>
    <source>
        <strain evidence="5 6">JWXQ-INN-674</strain>
    </source>
</reference>
<dbReference type="PANTHER" id="PTHR34236:SF1">
    <property type="entry name" value="DIMETHYL SULFOXIDE REDUCTASE TRANSCRIPTIONAL ACTIVATOR"/>
    <property type="match status" value="1"/>
</dbReference>
<evidence type="ECO:0000313" key="6">
    <source>
        <dbReference type="Proteomes" id="UP000434101"/>
    </source>
</evidence>
<dbReference type="SUPFAM" id="SSF88659">
    <property type="entry name" value="Sigma3 and sigma4 domains of RNA polymerase sigma factors"/>
    <property type="match status" value="1"/>
</dbReference>